<dbReference type="HOGENOM" id="CLU_528035_0_0_1"/>
<keyword evidence="2" id="KW-0479">Metal-binding</keyword>
<dbReference type="Gene3D" id="1.10.4100.10">
    <property type="entry name" value="2-methylcitrate dehydratase PrpD"/>
    <property type="match status" value="1"/>
</dbReference>
<dbReference type="SUPFAM" id="SSF103378">
    <property type="entry name" value="2-methylcitrate dehydratase PrpD"/>
    <property type="match status" value="1"/>
</dbReference>
<feature type="domain" description="MmgE/PrpD N-terminal" evidence="5">
    <location>
        <begin position="36"/>
        <end position="230"/>
    </location>
</feature>
<dbReference type="GO" id="GO:0046872">
    <property type="term" value="F:metal ion binding"/>
    <property type="evidence" value="ECO:0007669"/>
    <property type="project" value="UniProtKB-KW"/>
</dbReference>
<evidence type="ECO:0000313" key="7">
    <source>
        <dbReference type="Proteomes" id="UP000054279"/>
    </source>
</evidence>
<dbReference type="PANTHER" id="PTHR16943:SF16">
    <property type="entry name" value="2-METHYLCITRATE DEHYDRATASE-RELATED"/>
    <property type="match status" value="1"/>
</dbReference>
<evidence type="ECO:0000256" key="3">
    <source>
        <dbReference type="ARBA" id="ARBA00023004"/>
    </source>
</evidence>
<evidence type="ECO:0000256" key="2">
    <source>
        <dbReference type="ARBA" id="ARBA00022723"/>
    </source>
</evidence>
<keyword evidence="4" id="KW-0411">Iron-sulfur</keyword>
<dbReference type="Proteomes" id="UP000054279">
    <property type="component" value="Unassembled WGS sequence"/>
</dbReference>
<evidence type="ECO:0000256" key="1">
    <source>
        <dbReference type="ARBA" id="ARBA00006174"/>
    </source>
</evidence>
<dbReference type="PANTHER" id="PTHR16943">
    <property type="entry name" value="2-METHYLCITRATE DEHYDRATASE-RELATED"/>
    <property type="match status" value="1"/>
</dbReference>
<comment type="similarity">
    <text evidence="1">Belongs to the PrpD family.</text>
</comment>
<reference evidence="6 7" key="1">
    <citation type="submission" date="2014-06" db="EMBL/GenBank/DDBJ databases">
        <title>Evolutionary Origins and Diversification of the Mycorrhizal Mutualists.</title>
        <authorList>
            <consortium name="DOE Joint Genome Institute"/>
            <consortium name="Mycorrhizal Genomics Consortium"/>
            <person name="Kohler A."/>
            <person name="Kuo A."/>
            <person name="Nagy L.G."/>
            <person name="Floudas D."/>
            <person name="Copeland A."/>
            <person name="Barry K.W."/>
            <person name="Cichocki N."/>
            <person name="Veneault-Fourrey C."/>
            <person name="LaButti K."/>
            <person name="Lindquist E.A."/>
            <person name="Lipzen A."/>
            <person name="Lundell T."/>
            <person name="Morin E."/>
            <person name="Murat C."/>
            <person name="Riley R."/>
            <person name="Ohm R."/>
            <person name="Sun H."/>
            <person name="Tunlid A."/>
            <person name="Henrissat B."/>
            <person name="Grigoriev I.V."/>
            <person name="Hibbett D.S."/>
            <person name="Martin F."/>
        </authorList>
    </citation>
    <scope>NUCLEOTIDE SEQUENCE [LARGE SCALE GENOMIC DNA]</scope>
    <source>
        <strain evidence="6 7">SS14</strain>
    </source>
</reference>
<organism evidence="6 7">
    <name type="scientific">Sphaerobolus stellatus (strain SS14)</name>
    <dbReference type="NCBI Taxonomy" id="990650"/>
    <lineage>
        <taxon>Eukaryota</taxon>
        <taxon>Fungi</taxon>
        <taxon>Dikarya</taxon>
        <taxon>Basidiomycota</taxon>
        <taxon>Agaricomycotina</taxon>
        <taxon>Agaricomycetes</taxon>
        <taxon>Phallomycetidae</taxon>
        <taxon>Geastrales</taxon>
        <taxon>Sphaerobolaceae</taxon>
        <taxon>Sphaerobolus</taxon>
    </lineage>
</organism>
<keyword evidence="3" id="KW-0408">Iron</keyword>
<keyword evidence="7" id="KW-1185">Reference proteome</keyword>
<dbReference type="InterPro" id="IPR042183">
    <property type="entry name" value="MmgE/PrpD_sf_1"/>
</dbReference>
<dbReference type="InterPro" id="IPR045336">
    <property type="entry name" value="MmgE_PrpD_N"/>
</dbReference>
<dbReference type="InterPro" id="IPR005656">
    <property type="entry name" value="MmgE_PrpD"/>
</dbReference>
<proteinExistence type="inferred from homology"/>
<evidence type="ECO:0000256" key="4">
    <source>
        <dbReference type="ARBA" id="ARBA00023014"/>
    </source>
</evidence>
<protein>
    <recommendedName>
        <fullName evidence="5">MmgE/PrpD N-terminal domain-containing protein</fullName>
    </recommendedName>
</protein>
<evidence type="ECO:0000313" key="6">
    <source>
        <dbReference type="EMBL" id="KIJ44458.1"/>
    </source>
</evidence>
<dbReference type="EMBL" id="KN837117">
    <property type="protein sequence ID" value="KIJ44458.1"/>
    <property type="molecule type" value="Genomic_DNA"/>
</dbReference>
<dbReference type="OrthoDB" id="10055203at2759"/>
<dbReference type="InterPro" id="IPR045854">
    <property type="entry name" value="NO2/SO3_Rdtase_4Fe4S_sf"/>
</dbReference>
<dbReference type="InterPro" id="IPR036148">
    <property type="entry name" value="MmgE/PrpD_sf"/>
</dbReference>
<name>A0A0C9UNA4_SPHS4</name>
<dbReference type="AlphaFoldDB" id="A0A0C9UNA4"/>
<sequence>MLTFAACHHHRSGRCHPAIVKIHMSSVCPKPDLVLQDIADCVHNYNITSELAYETARLCLIDIIGCGLEGLRFPECMSLMGPVVERTIVPNGTKISGTNYQLNPIRGAFNIGTMIRWLDFNDCWLAAEQGHPSDNLGAILAVADHLIVTSFVTSVTLRNPLLGSACNIMCQGQTFTVKDILEGMIKVHEIQGGLALLNSYNRSGLDHVVLVKVASTAVVSKMLALKNMALRVVIVGICAQLSGPTHGSRKCWGSTPHYLPSSGSHSPLENLALRVITINICAQLSGPMHGSRSHWESTPHYHPAAHIHVWLLILRSPRSSQEPGLESRHRRHLRTTLRTHTRLSKPLGLHTSLPSSGSHPRMALDLHVVVGGFHGAVMKCLKPGIQAVNRVLSGTIAACGDVNSHKNKNTCLKYTIDYIGLEVFKAEVKKRAGFAFAPARPYMGTFRVTCTQRVIISNVPDDQVPVIESYWQSISLIS</sequence>
<dbReference type="GO" id="GO:0016829">
    <property type="term" value="F:lyase activity"/>
    <property type="evidence" value="ECO:0007669"/>
    <property type="project" value="InterPro"/>
</dbReference>
<gene>
    <name evidence="6" type="ORF">M422DRAFT_252063</name>
</gene>
<dbReference type="Gene3D" id="3.30.413.10">
    <property type="entry name" value="Sulfite Reductase Hemoprotein, domain 1"/>
    <property type="match status" value="1"/>
</dbReference>
<evidence type="ECO:0000259" key="5">
    <source>
        <dbReference type="Pfam" id="PF03972"/>
    </source>
</evidence>
<accession>A0A0C9UNA4</accession>
<dbReference type="GO" id="GO:0005739">
    <property type="term" value="C:mitochondrion"/>
    <property type="evidence" value="ECO:0007669"/>
    <property type="project" value="TreeGrafter"/>
</dbReference>
<dbReference type="Pfam" id="PF03972">
    <property type="entry name" value="MmgE_PrpD_N"/>
    <property type="match status" value="1"/>
</dbReference>
<dbReference type="GO" id="GO:0051536">
    <property type="term" value="F:iron-sulfur cluster binding"/>
    <property type="evidence" value="ECO:0007669"/>
    <property type="project" value="UniProtKB-KW"/>
</dbReference>